<dbReference type="PROSITE" id="PS00517">
    <property type="entry name" value="RNASE_3_1"/>
    <property type="match status" value="1"/>
</dbReference>
<evidence type="ECO:0000256" key="5">
    <source>
        <dbReference type="ARBA" id="ARBA00022801"/>
    </source>
</evidence>
<keyword evidence="5" id="KW-0378">Hydrolase</keyword>
<dbReference type="SMART" id="SM00358">
    <property type="entry name" value="DSRM"/>
    <property type="match status" value="1"/>
</dbReference>
<keyword evidence="3" id="KW-0540">Nuclease</keyword>
<dbReference type="OrthoDB" id="2392202at2759"/>
<proteinExistence type="predicted"/>
<dbReference type="GO" id="GO:0030847">
    <property type="term" value="P:termination of RNA polymerase II transcription, exosome-dependent"/>
    <property type="evidence" value="ECO:0007669"/>
    <property type="project" value="UniProtKB-ARBA"/>
</dbReference>
<evidence type="ECO:0000313" key="10">
    <source>
        <dbReference type="Proteomes" id="UP000750334"/>
    </source>
</evidence>
<dbReference type="Pfam" id="PF00636">
    <property type="entry name" value="Ribonuclease_3"/>
    <property type="match status" value="1"/>
</dbReference>
<dbReference type="Proteomes" id="UP000750334">
    <property type="component" value="Unassembled WGS sequence"/>
</dbReference>
<dbReference type="FunFam" id="1.10.1520.10:FF:000001">
    <property type="entry name" value="Ribonuclease 3"/>
    <property type="match status" value="1"/>
</dbReference>
<dbReference type="GO" id="GO:0034475">
    <property type="term" value="P:U4 snRNA 3'-end processing"/>
    <property type="evidence" value="ECO:0007669"/>
    <property type="project" value="UniProtKB-ARBA"/>
</dbReference>
<dbReference type="CDD" id="cd00593">
    <property type="entry name" value="RIBOc"/>
    <property type="match status" value="1"/>
</dbReference>
<keyword evidence="4" id="KW-0255">Endonuclease</keyword>
<feature type="region of interest" description="Disordered" evidence="7">
    <location>
        <begin position="1"/>
        <end position="67"/>
    </location>
</feature>
<feature type="compositionally biased region" description="Basic residues" evidence="7">
    <location>
        <begin position="1"/>
        <end position="13"/>
    </location>
</feature>
<reference evidence="9 10" key="1">
    <citation type="submission" date="2020-11" db="EMBL/GenBank/DDBJ databases">
        <title>Kefir isolates.</title>
        <authorList>
            <person name="Marcisauskas S."/>
            <person name="Kim Y."/>
            <person name="Blasche S."/>
        </authorList>
    </citation>
    <scope>NUCLEOTIDE SEQUENCE [LARGE SCALE GENOMIC DNA]</scope>
    <source>
        <strain evidence="9 10">OG2</strain>
    </source>
</reference>
<evidence type="ECO:0000313" key="9">
    <source>
        <dbReference type="EMBL" id="KAG0656423.1"/>
    </source>
</evidence>
<dbReference type="SUPFAM" id="SSF54768">
    <property type="entry name" value="dsRNA-binding domain-like"/>
    <property type="match status" value="1"/>
</dbReference>
<accession>A0A9P6VVS2</accession>
<keyword evidence="10" id="KW-1185">Reference proteome</keyword>
<evidence type="ECO:0000256" key="7">
    <source>
        <dbReference type="SAM" id="MobiDB-lite"/>
    </source>
</evidence>
<feature type="domain" description="RNase III" evidence="8">
    <location>
        <begin position="223"/>
        <end position="348"/>
    </location>
</feature>
<dbReference type="InterPro" id="IPR040540">
    <property type="entry name" value="RNase_3_N"/>
</dbReference>
<dbReference type="Gene3D" id="3.30.160.20">
    <property type="match status" value="1"/>
</dbReference>
<dbReference type="GO" id="GO:0006364">
    <property type="term" value="P:rRNA processing"/>
    <property type="evidence" value="ECO:0007669"/>
    <property type="project" value="TreeGrafter"/>
</dbReference>
<dbReference type="PANTHER" id="PTHR11207:SF0">
    <property type="entry name" value="RIBONUCLEASE 3"/>
    <property type="match status" value="1"/>
</dbReference>
<sequence length="498" mass="56362">MGSAKKVKSKRSHHEIDADENNDPSIKKHKRHSNKKEKSSKHKTKKSSHSKKEKKSKKSRKSDDKDKINEDEPFVGFYQYSKTIELEHAVAKFVEAYKVIVDLSPNFKTFSLNEMNQGKIDFQLVPSFSRYQLKFASELKTLHELNKAVDLSKIETYEEKYTKGNKQPILEEVKDIDLDSLPLSKPISSADSQNITTSAEILLDEENGLNSSDEVWPPKLLPINDLALKSRVFTHKSMVNNKLFLSDKQMMNTHNERLEFLGDSVLNTLTTMFIYKMFPSYDEGQLTKLRIALVNNQKLKEYAEAYGMEKFLSSSINHENDKKYYGGKQKVTADIFEAYIGALVQDKTHTLDEIQEWLKRIAMPTIKNSLKSNDGLFKENDDFDVNAKRRLYSLIGYAALNLHYEVIKRPTAGDPLTTVACKVGEGITLGLGSAKNTKLAGIKAAENVLSKKDVIEKYANQRAAIPRTESSFKDGDNKTGEKIKGSIGFGANGELRLL</sequence>
<evidence type="ECO:0000256" key="1">
    <source>
        <dbReference type="ARBA" id="ARBA00000109"/>
    </source>
</evidence>
<dbReference type="InterPro" id="IPR000999">
    <property type="entry name" value="RNase_III_dom"/>
</dbReference>
<evidence type="ECO:0000259" key="8">
    <source>
        <dbReference type="PROSITE" id="PS50142"/>
    </source>
</evidence>
<dbReference type="SMART" id="SM00535">
    <property type="entry name" value="RIBOc"/>
    <property type="match status" value="1"/>
</dbReference>
<dbReference type="Pfam" id="PF18497">
    <property type="entry name" value="RNase_3_N"/>
    <property type="match status" value="1"/>
</dbReference>
<comment type="catalytic activity">
    <reaction evidence="1">
        <text>Endonucleolytic cleavage to 5'-phosphomonoester.</text>
        <dbReference type="EC" id="3.1.26.3"/>
    </reaction>
</comment>
<name>A0A9P6VVS2_MAUEX</name>
<evidence type="ECO:0000256" key="2">
    <source>
        <dbReference type="ARBA" id="ARBA00012177"/>
    </source>
</evidence>
<evidence type="ECO:0000256" key="6">
    <source>
        <dbReference type="ARBA" id="ARBA00022884"/>
    </source>
</evidence>
<dbReference type="AlphaFoldDB" id="A0A9P6VVS2"/>
<evidence type="ECO:0000256" key="3">
    <source>
        <dbReference type="ARBA" id="ARBA00022722"/>
    </source>
</evidence>
<dbReference type="EC" id="3.1.26.3" evidence="2"/>
<feature type="compositionally biased region" description="Basic residues" evidence="7">
    <location>
        <begin position="27"/>
        <end position="60"/>
    </location>
</feature>
<dbReference type="PROSITE" id="PS50142">
    <property type="entry name" value="RNASE_3_2"/>
    <property type="match status" value="1"/>
</dbReference>
<gene>
    <name evidence="9" type="ORF">C6P45_002716</name>
</gene>
<dbReference type="InterPro" id="IPR014720">
    <property type="entry name" value="dsRBD_dom"/>
</dbReference>
<evidence type="ECO:0000256" key="4">
    <source>
        <dbReference type="ARBA" id="ARBA00022759"/>
    </source>
</evidence>
<dbReference type="GO" id="GO:0004525">
    <property type="term" value="F:ribonuclease III activity"/>
    <property type="evidence" value="ECO:0007669"/>
    <property type="project" value="UniProtKB-EC"/>
</dbReference>
<protein>
    <recommendedName>
        <fullName evidence="2">ribonuclease III</fullName>
        <ecNumber evidence="2">3.1.26.3</ecNumber>
    </recommendedName>
</protein>
<dbReference type="GO" id="GO:0034963">
    <property type="term" value="P:box C/D sno(s)RNA processing"/>
    <property type="evidence" value="ECO:0007669"/>
    <property type="project" value="UniProtKB-ARBA"/>
</dbReference>
<dbReference type="GO" id="GO:0005654">
    <property type="term" value="C:nucleoplasm"/>
    <property type="evidence" value="ECO:0007669"/>
    <property type="project" value="TreeGrafter"/>
</dbReference>
<dbReference type="InterPro" id="IPR036389">
    <property type="entry name" value="RNase_III_sf"/>
</dbReference>
<dbReference type="Gene3D" id="1.10.1520.10">
    <property type="entry name" value="Ribonuclease III domain"/>
    <property type="match status" value="1"/>
</dbReference>
<dbReference type="SUPFAM" id="SSF69065">
    <property type="entry name" value="RNase III domain-like"/>
    <property type="match status" value="1"/>
</dbReference>
<dbReference type="EMBL" id="PUHR01000260">
    <property type="protein sequence ID" value="KAG0656423.1"/>
    <property type="molecule type" value="Genomic_DNA"/>
</dbReference>
<dbReference type="PANTHER" id="PTHR11207">
    <property type="entry name" value="RIBONUCLEASE III"/>
    <property type="match status" value="1"/>
</dbReference>
<keyword evidence="6" id="KW-0694">RNA-binding</keyword>
<organism evidence="9 10">
    <name type="scientific">Maudiozyma exigua</name>
    <name type="common">Yeast</name>
    <name type="synonym">Kazachstania exigua</name>
    <dbReference type="NCBI Taxonomy" id="34358"/>
    <lineage>
        <taxon>Eukaryota</taxon>
        <taxon>Fungi</taxon>
        <taxon>Dikarya</taxon>
        <taxon>Ascomycota</taxon>
        <taxon>Saccharomycotina</taxon>
        <taxon>Saccharomycetes</taxon>
        <taxon>Saccharomycetales</taxon>
        <taxon>Saccharomycetaceae</taxon>
        <taxon>Maudiozyma</taxon>
    </lineage>
</organism>
<comment type="caution">
    <text evidence="9">The sequence shown here is derived from an EMBL/GenBank/DDBJ whole genome shotgun (WGS) entry which is preliminary data.</text>
</comment>
<dbReference type="GO" id="GO:0003723">
    <property type="term" value="F:RNA binding"/>
    <property type="evidence" value="ECO:0007669"/>
    <property type="project" value="UniProtKB-KW"/>
</dbReference>